<dbReference type="GO" id="GO:0005634">
    <property type="term" value="C:nucleus"/>
    <property type="evidence" value="ECO:0007669"/>
    <property type="project" value="UniProtKB-SubCell"/>
</dbReference>
<reference evidence="12" key="1">
    <citation type="journal article" date="2023" name="G3 (Bethesda)">
        <title>A reference genome for the long-term kleptoplast-retaining sea slug Elysia crispata morphotype clarki.</title>
        <authorList>
            <person name="Eastman K.E."/>
            <person name="Pendleton A.L."/>
            <person name="Shaikh M.A."/>
            <person name="Suttiyut T."/>
            <person name="Ogas R."/>
            <person name="Tomko P."/>
            <person name="Gavelis G."/>
            <person name="Widhalm J.R."/>
            <person name="Wisecaver J.H."/>
        </authorList>
    </citation>
    <scope>NUCLEOTIDE SEQUENCE</scope>
    <source>
        <strain evidence="12">ECLA1</strain>
    </source>
</reference>
<evidence type="ECO:0000313" key="12">
    <source>
        <dbReference type="EMBL" id="KAK3731788.1"/>
    </source>
</evidence>
<dbReference type="Pfam" id="PF00096">
    <property type="entry name" value="zf-C2H2"/>
    <property type="match status" value="2"/>
</dbReference>
<evidence type="ECO:0000313" key="13">
    <source>
        <dbReference type="Proteomes" id="UP001283361"/>
    </source>
</evidence>
<evidence type="ECO:0000256" key="9">
    <source>
        <dbReference type="PROSITE-ProRule" id="PRU00042"/>
    </source>
</evidence>
<keyword evidence="5" id="KW-0862">Zinc</keyword>
<keyword evidence="13" id="KW-1185">Reference proteome</keyword>
<evidence type="ECO:0000256" key="8">
    <source>
        <dbReference type="ARBA" id="ARBA00023242"/>
    </source>
</evidence>
<keyword evidence="3" id="KW-0677">Repeat</keyword>
<comment type="caution">
    <text evidence="12">The sequence shown here is derived from an EMBL/GenBank/DDBJ whole genome shotgun (WGS) entry which is preliminary data.</text>
</comment>
<comment type="subcellular location">
    <subcellularLocation>
        <location evidence="1">Nucleus</location>
    </subcellularLocation>
</comment>
<dbReference type="FunFam" id="3.30.160.60:FF:000446">
    <property type="entry name" value="Zinc finger protein"/>
    <property type="match status" value="1"/>
</dbReference>
<evidence type="ECO:0000256" key="7">
    <source>
        <dbReference type="ARBA" id="ARBA00023163"/>
    </source>
</evidence>
<keyword evidence="6" id="KW-0805">Transcription regulation</keyword>
<feature type="domain" description="C2H2-type" evidence="11">
    <location>
        <begin position="598"/>
        <end position="625"/>
    </location>
</feature>
<sequence>MEPHDIDIKMEDFVDVVYKCKFCPYTCTQSPDMGLHVRENHLRPPSASNHQTQLISGISKTDTHAMSVSAPTISSASPALPPQRTSENSVNGHHQVNGDIPAIHSDNELGFSVQSQAFMDKSLTAVSFAPFAVPVSSVEPTNLSNTSTPDLTELINLVKPGTQNSSQSLKTTNMDVGVSSADAVPGHLSGPTGNHSSVPSVGNLGSQALESGETPLPEVSSIQIETSGSSSIFNTGLLTASDGCDGTQPYTVMAIQMPNLTSRSSNAVPQYIVSTPGPEPINVPESTETKEFLLCGLCKLAFTTMEECQAHMQLEHRELMHDTGVSIGVQVGGAKRGRKRKSEQLKKIKVEPEAADPDDVEWLPSVQELNSSSHCEGRTRRKVKPPRALKEDYVFGRRIHRKVKGPSSDLGYKLSCPMMGCKAKLKTEEGLRIHMDCHNMEDTALTCKECHAPHEFWKNLRLHLWKKHKIDCDLLTCSKCNYKTDTPHKMSIHMEIHSDSKPYTCDVCGKGFKQVSQMKNHQVTHVKANSKEVGQYWFNAKKCDVCDRVFANSKCLKKHKEVVHGNYKPFQCTFCNHTTARKAMMELHMRTHTGEKPFKCDICKYTTGDHNSLRRHKMRHTGQKQYRCTLCAYTCIQSISLKQHMRHKHPGTTAGIFQCSRCPFRSINQTIYFAHMQDHKKGLIPDKLVHPRVELPKARRGPSRTQGGVSRREIPVVSPLLLKHPQLHTVIPGESLSSFNAIPGGQTVTGISGESADSQAEVFNMQVTMLAGGDTQISADDMTRLSECPGLVHAGTTALQLIYDTLATLGGHTAASEGHSTLLTTQLPSGIHTAVLSSVQDGHTVHNITYHLPKSDSLATSSSQGSKVDGHATNEKLVSSAISVLDASKLAELTSTSSIVTDRCSKNISGVKILKTLPHMGMENPSNELLLVATEPNNLESIQVPPQDGCREKSVSINDVIEREGTGGSDSYVEKTVDADALREMVTVINNNEVSFISVDFIQPQQTDT</sequence>
<dbReference type="PANTHER" id="PTHR24406">
    <property type="entry name" value="TRANSCRIPTIONAL REPRESSOR CTCFL-RELATED"/>
    <property type="match status" value="1"/>
</dbReference>
<evidence type="ECO:0000256" key="4">
    <source>
        <dbReference type="ARBA" id="ARBA00022771"/>
    </source>
</evidence>
<feature type="region of interest" description="Disordered" evidence="10">
    <location>
        <begin position="72"/>
        <end position="91"/>
    </location>
</feature>
<feature type="domain" description="C2H2-type" evidence="11">
    <location>
        <begin position="626"/>
        <end position="654"/>
    </location>
</feature>
<dbReference type="FunFam" id="3.30.160.60:FF:000286">
    <property type="entry name" value="Zinc finger protein 770"/>
    <property type="match status" value="1"/>
</dbReference>
<dbReference type="EMBL" id="JAWDGP010006989">
    <property type="protein sequence ID" value="KAK3731788.1"/>
    <property type="molecule type" value="Genomic_DNA"/>
</dbReference>
<dbReference type="InterPro" id="IPR013087">
    <property type="entry name" value="Znf_C2H2_type"/>
</dbReference>
<dbReference type="SUPFAM" id="SSF57667">
    <property type="entry name" value="beta-beta-alpha zinc fingers"/>
    <property type="match status" value="4"/>
</dbReference>
<feature type="domain" description="C2H2-type" evidence="11">
    <location>
        <begin position="503"/>
        <end position="530"/>
    </location>
</feature>
<name>A0AAE0Y3T0_9GAST</name>
<feature type="compositionally biased region" description="Polar residues" evidence="10">
    <location>
        <begin position="191"/>
        <end position="209"/>
    </location>
</feature>
<evidence type="ECO:0000256" key="5">
    <source>
        <dbReference type="ARBA" id="ARBA00022833"/>
    </source>
</evidence>
<dbReference type="GO" id="GO:0008270">
    <property type="term" value="F:zinc ion binding"/>
    <property type="evidence" value="ECO:0007669"/>
    <property type="project" value="UniProtKB-KW"/>
</dbReference>
<keyword evidence="2" id="KW-0479">Metal-binding</keyword>
<dbReference type="PROSITE" id="PS50157">
    <property type="entry name" value="ZINC_FINGER_C2H2_2"/>
    <property type="match status" value="6"/>
</dbReference>
<dbReference type="FunFam" id="3.30.160.60:FF:002343">
    <property type="entry name" value="Zinc finger protein 33A"/>
    <property type="match status" value="1"/>
</dbReference>
<dbReference type="SMART" id="SM00355">
    <property type="entry name" value="ZnF_C2H2"/>
    <property type="match status" value="11"/>
</dbReference>
<proteinExistence type="predicted"/>
<evidence type="ECO:0000256" key="3">
    <source>
        <dbReference type="ARBA" id="ARBA00022737"/>
    </source>
</evidence>
<feature type="domain" description="C2H2-type" evidence="11">
    <location>
        <begin position="475"/>
        <end position="502"/>
    </location>
</feature>
<keyword evidence="8" id="KW-0539">Nucleus</keyword>
<evidence type="ECO:0000256" key="6">
    <source>
        <dbReference type="ARBA" id="ARBA00023015"/>
    </source>
</evidence>
<dbReference type="Proteomes" id="UP001283361">
    <property type="component" value="Unassembled WGS sequence"/>
</dbReference>
<organism evidence="12 13">
    <name type="scientific">Elysia crispata</name>
    <name type="common">lettuce slug</name>
    <dbReference type="NCBI Taxonomy" id="231223"/>
    <lineage>
        <taxon>Eukaryota</taxon>
        <taxon>Metazoa</taxon>
        <taxon>Spiralia</taxon>
        <taxon>Lophotrochozoa</taxon>
        <taxon>Mollusca</taxon>
        <taxon>Gastropoda</taxon>
        <taxon>Heterobranchia</taxon>
        <taxon>Euthyneura</taxon>
        <taxon>Panpulmonata</taxon>
        <taxon>Sacoglossa</taxon>
        <taxon>Placobranchoidea</taxon>
        <taxon>Plakobranchidae</taxon>
        <taxon>Elysia</taxon>
    </lineage>
</organism>
<dbReference type="Gene3D" id="3.30.160.60">
    <property type="entry name" value="Classic Zinc Finger"/>
    <property type="match status" value="4"/>
</dbReference>
<feature type="region of interest" description="Disordered" evidence="10">
    <location>
        <begin position="184"/>
        <end position="213"/>
    </location>
</feature>
<gene>
    <name evidence="12" type="ORF">RRG08_035452</name>
</gene>
<feature type="domain" description="C2H2-type" evidence="11">
    <location>
        <begin position="541"/>
        <end position="569"/>
    </location>
</feature>
<evidence type="ECO:0000256" key="10">
    <source>
        <dbReference type="SAM" id="MobiDB-lite"/>
    </source>
</evidence>
<evidence type="ECO:0000256" key="2">
    <source>
        <dbReference type="ARBA" id="ARBA00022723"/>
    </source>
</evidence>
<accession>A0AAE0Y3T0</accession>
<dbReference type="PROSITE" id="PS00028">
    <property type="entry name" value="ZINC_FINGER_C2H2_1"/>
    <property type="match status" value="5"/>
</dbReference>
<dbReference type="AlphaFoldDB" id="A0AAE0Y3T0"/>
<evidence type="ECO:0000256" key="1">
    <source>
        <dbReference type="ARBA" id="ARBA00004123"/>
    </source>
</evidence>
<keyword evidence="7" id="KW-0804">Transcription</keyword>
<keyword evidence="4 9" id="KW-0863">Zinc-finger</keyword>
<feature type="domain" description="C2H2-type" evidence="11">
    <location>
        <begin position="570"/>
        <end position="597"/>
    </location>
</feature>
<evidence type="ECO:0000259" key="11">
    <source>
        <dbReference type="PROSITE" id="PS50157"/>
    </source>
</evidence>
<dbReference type="InterPro" id="IPR050888">
    <property type="entry name" value="ZnF_C2H2-type_TF"/>
</dbReference>
<protein>
    <recommendedName>
        <fullName evidence="11">C2H2-type domain-containing protein</fullName>
    </recommendedName>
</protein>
<dbReference type="InterPro" id="IPR036236">
    <property type="entry name" value="Znf_C2H2_sf"/>
</dbReference>